<evidence type="ECO:0000313" key="3">
    <source>
        <dbReference type="Proteomes" id="UP000603200"/>
    </source>
</evidence>
<name>A0ABQ3ZIB7_9ACTN</name>
<feature type="domain" description="DUF4097" evidence="1">
    <location>
        <begin position="20"/>
        <end position="251"/>
    </location>
</feature>
<dbReference type="InterPro" id="IPR025164">
    <property type="entry name" value="Toastrack_DUF4097"/>
</dbReference>
<organism evidence="2 3">
    <name type="scientific">Winogradskya humida</name>
    <dbReference type="NCBI Taxonomy" id="113566"/>
    <lineage>
        <taxon>Bacteria</taxon>
        <taxon>Bacillati</taxon>
        <taxon>Actinomycetota</taxon>
        <taxon>Actinomycetes</taxon>
        <taxon>Micromonosporales</taxon>
        <taxon>Micromonosporaceae</taxon>
        <taxon>Winogradskya</taxon>
    </lineage>
</organism>
<proteinExistence type="predicted"/>
<comment type="caution">
    <text evidence="2">The sequence shown here is derived from an EMBL/GenBank/DDBJ whole genome shotgun (WGS) entry which is preliminary data.</text>
</comment>
<evidence type="ECO:0000313" key="2">
    <source>
        <dbReference type="EMBL" id="GIE18334.1"/>
    </source>
</evidence>
<dbReference type="Pfam" id="PF13349">
    <property type="entry name" value="DUF4097"/>
    <property type="match status" value="1"/>
</dbReference>
<evidence type="ECO:0000259" key="1">
    <source>
        <dbReference type="Pfam" id="PF13349"/>
    </source>
</evidence>
<protein>
    <recommendedName>
        <fullName evidence="1">DUF4097 domain-containing protein</fullName>
    </recommendedName>
</protein>
<dbReference type="RefSeq" id="WP_203835607.1">
    <property type="nucleotide sequence ID" value="NZ_BAAATV010000004.1"/>
</dbReference>
<keyword evidence="3" id="KW-1185">Reference proteome</keyword>
<reference evidence="2 3" key="1">
    <citation type="submission" date="2021-01" db="EMBL/GenBank/DDBJ databases">
        <title>Whole genome shotgun sequence of Actinoplanes humidus NBRC 14915.</title>
        <authorList>
            <person name="Komaki H."/>
            <person name="Tamura T."/>
        </authorList>
    </citation>
    <scope>NUCLEOTIDE SEQUENCE [LARGE SCALE GENOMIC DNA]</scope>
    <source>
        <strain evidence="2 3">NBRC 14915</strain>
    </source>
</reference>
<accession>A0ABQ3ZIB7</accession>
<dbReference type="EMBL" id="BOMN01000018">
    <property type="protein sequence ID" value="GIE18334.1"/>
    <property type="molecule type" value="Genomic_DNA"/>
</dbReference>
<sequence>MPSFDTPQPIRATLEMSVGDVRLAASDRPDTVVDVRPSNPASDRDVQAAEQTRVEFTDGHLLIRTPKPRGIGMLGVLGKPGSVDIDIALPTGSGMRLTSALGAIHSTGELGTTYIKTAAGDVRLERTGTLDLTTAAGEVVVDRANGDVRITTASGTVDVIEIRGNAVVKNSNGATRISRVAGNLRVANANGDIVVGSAAADVNASTASGSIRVDEVSHGSVSVKTAAGSLRVGVARGTAVYLDLNTTFGKVSSELAESGAPEPGEGRVELKARTSFGSIEVFRATAATEAGAA</sequence>
<gene>
    <name evidence="2" type="ORF">Ahu01nite_014360</name>
</gene>
<dbReference type="Proteomes" id="UP000603200">
    <property type="component" value="Unassembled WGS sequence"/>
</dbReference>